<sequence length="120" mass="12927">MSTASGLVPRSLYSYQPSVFAKRPHQQTPSGWPLSWLLRLLLVVRCLLEVLWMLVAVRGLVLMELWTLLLLVARLLLLMNVAGCGASVADDDVDAAGGGLVAGGQQQDEGDGEGSRRDPI</sequence>
<dbReference type="EMBL" id="RCMV01000007">
    <property type="protein sequence ID" value="KAG3228965.1"/>
    <property type="molecule type" value="Genomic_DNA"/>
</dbReference>
<comment type="caution">
    <text evidence="2">The sequence shown here is derived from an EMBL/GenBank/DDBJ whole genome shotgun (WGS) entry which is preliminary data.</text>
</comment>
<protein>
    <submittedName>
        <fullName evidence="2">Uncharacterized protein</fullName>
    </submittedName>
</protein>
<proteinExistence type="predicted"/>
<accession>A0A8T1ITY7</accession>
<evidence type="ECO:0000313" key="2">
    <source>
        <dbReference type="EMBL" id="KAG3228965.1"/>
    </source>
</evidence>
<feature type="region of interest" description="Disordered" evidence="1">
    <location>
        <begin position="99"/>
        <end position="120"/>
    </location>
</feature>
<evidence type="ECO:0000256" key="1">
    <source>
        <dbReference type="SAM" id="MobiDB-lite"/>
    </source>
</evidence>
<dbReference type="Proteomes" id="UP000760860">
    <property type="component" value="Unassembled WGS sequence"/>
</dbReference>
<reference evidence="2" key="1">
    <citation type="submission" date="2018-05" db="EMBL/GenBank/DDBJ databases">
        <title>Effector identification in a new, highly contiguous assembly of the strawberry crown rot pathogen Phytophthora cactorum.</title>
        <authorList>
            <person name="Armitage A.D."/>
            <person name="Nellist C.F."/>
            <person name="Bates H."/>
            <person name="Vickerstaff R.J."/>
            <person name="Harrison R.J."/>
        </authorList>
    </citation>
    <scope>NUCLEOTIDE SEQUENCE</scope>
    <source>
        <strain evidence="2">P421</strain>
    </source>
</reference>
<gene>
    <name evidence="2" type="ORF">PC129_g528</name>
</gene>
<evidence type="ECO:0000313" key="3">
    <source>
        <dbReference type="Proteomes" id="UP000760860"/>
    </source>
</evidence>
<name>A0A8T1ITY7_9STRA</name>
<dbReference type="AlphaFoldDB" id="A0A8T1ITY7"/>
<organism evidence="2 3">
    <name type="scientific">Phytophthora cactorum</name>
    <dbReference type="NCBI Taxonomy" id="29920"/>
    <lineage>
        <taxon>Eukaryota</taxon>
        <taxon>Sar</taxon>
        <taxon>Stramenopiles</taxon>
        <taxon>Oomycota</taxon>
        <taxon>Peronosporomycetes</taxon>
        <taxon>Peronosporales</taxon>
        <taxon>Peronosporaceae</taxon>
        <taxon>Phytophthora</taxon>
    </lineage>
</organism>